<name>A0A2D6YL88_9DELT</name>
<comment type="caution">
    <text evidence="1">The sequence shown here is derived from an EMBL/GenBank/DDBJ whole genome shotgun (WGS) entry which is preliminary data.</text>
</comment>
<gene>
    <name evidence="1" type="ORF">CMN54_11065</name>
</gene>
<protein>
    <submittedName>
        <fullName evidence="1">Uncharacterized protein</fullName>
    </submittedName>
</protein>
<dbReference type="AlphaFoldDB" id="A0A2D6YL88"/>
<reference evidence="2" key="1">
    <citation type="submission" date="2017-09" db="EMBL/GenBank/DDBJ databases">
        <title>The Reconstruction of 2,631 Draft Metagenome-Assembled Genomes from the Global Oceans.</title>
        <authorList>
            <person name="Tully B.J."/>
            <person name="Graham E.D."/>
            <person name="Heidelberg J.F."/>
        </authorList>
    </citation>
    <scope>NUCLEOTIDE SEQUENCE [LARGE SCALE GENOMIC DNA]</scope>
</reference>
<evidence type="ECO:0000313" key="2">
    <source>
        <dbReference type="Proteomes" id="UP000226525"/>
    </source>
</evidence>
<accession>A0A2D6YL88</accession>
<evidence type="ECO:0000313" key="1">
    <source>
        <dbReference type="EMBL" id="MAH63963.1"/>
    </source>
</evidence>
<organism evidence="1 2">
    <name type="scientific">SAR324 cluster bacterium</name>
    <dbReference type="NCBI Taxonomy" id="2024889"/>
    <lineage>
        <taxon>Bacteria</taxon>
        <taxon>Deltaproteobacteria</taxon>
        <taxon>SAR324 cluster</taxon>
    </lineage>
</organism>
<dbReference type="EMBL" id="NZEX01000125">
    <property type="protein sequence ID" value="MAH63963.1"/>
    <property type="molecule type" value="Genomic_DNA"/>
</dbReference>
<dbReference type="Proteomes" id="UP000226525">
    <property type="component" value="Unassembled WGS sequence"/>
</dbReference>
<proteinExistence type="predicted"/>
<sequence length="103" mass="12569">MEKLTRQDQTRLRQCEVVIWQLLHKKAGLDYRDYSTAWQSWFDDRVTDLGKSLDQVLHDENGNLRLTKQDYRKFWAYAYELRDLKRKGEDHPERENIQKLLIT</sequence>